<evidence type="ECO:0000313" key="2">
    <source>
        <dbReference type="EMBL" id="HIX57613.1"/>
    </source>
</evidence>
<reference evidence="2" key="2">
    <citation type="submission" date="2021-04" db="EMBL/GenBank/DDBJ databases">
        <authorList>
            <person name="Gilroy R."/>
        </authorList>
    </citation>
    <scope>NUCLEOTIDE SEQUENCE</scope>
    <source>
        <strain evidence="2">USASDec5-558</strain>
    </source>
</reference>
<protein>
    <submittedName>
        <fullName evidence="2">Uncharacterized protein</fullName>
    </submittedName>
</protein>
<feature type="transmembrane region" description="Helical" evidence="1">
    <location>
        <begin position="38"/>
        <end position="55"/>
    </location>
</feature>
<accession>A0A9D1WEV5</accession>
<reference evidence="2" key="1">
    <citation type="journal article" date="2021" name="PeerJ">
        <title>Extensive microbial diversity within the chicken gut microbiome revealed by metagenomics and culture.</title>
        <authorList>
            <person name="Gilroy R."/>
            <person name="Ravi A."/>
            <person name="Getino M."/>
            <person name="Pursley I."/>
            <person name="Horton D.L."/>
            <person name="Alikhan N.F."/>
            <person name="Baker D."/>
            <person name="Gharbi K."/>
            <person name="Hall N."/>
            <person name="Watson M."/>
            <person name="Adriaenssens E.M."/>
            <person name="Foster-Nyarko E."/>
            <person name="Jarju S."/>
            <person name="Secka A."/>
            <person name="Antonio M."/>
            <person name="Oren A."/>
            <person name="Chaudhuri R.R."/>
            <person name="La Ragione R."/>
            <person name="Hildebrand F."/>
            <person name="Pallen M.J."/>
        </authorList>
    </citation>
    <scope>NUCLEOTIDE SEQUENCE</scope>
    <source>
        <strain evidence="2">USASDec5-558</strain>
    </source>
</reference>
<keyword evidence="1" id="KW-0812">Transmembrane</keyword>
<name>A0A9D1WEV5_9GAMM</name>
<evidence type="ECO:0000313" key="3">
    <source>
        <dbReference type="Proteomes" id="UP000886829"/>
    </source>
</evidence>
<dbReference type="Proteomes" id="UP000886829">
    <property type="component" value="Unassembled WGS sequence"/>
</dbReference>
<feature type="transmembrane region" description="Helical" evidence="1">
    <location>
        <begin position="14"/>
        <end position="33"/>
    </location>
</feature>
<feature type="transmembrane region" description="Helical" evidence="1">
    <location>
        <begin position="61"/>
        <end position="83"/>
    </location>
</feature>
<gene>
    <name evidence="2" type="ORF">H9850_09120</name>
</gene>
<comment type="caution">
    <text evidence="2">The sequence shown here is derived from an EMBL/GenBank/DDBJ whole genome shotgun (WGS) entry which is preliminary data.</text>
</comment>
<proteinExistence type="predicted"/>
<evidence type="ECO:0000256" key="1">
    <source>
        <dbReference type="SAM" id="Phobius"/>
    </source>
</evidence>
<dbReference type="EMBL" id="DXEV01000180">
    <property type="protein sequence ID" value="HIX57613.1"/>
    <property type="molecule type" value="Genomic_DNA"/>
</dbReference>
<sequence length="113" mass="13103">MLVSVVPWSDTVDFMARVVGSAAMMWGGFYFMLRENEMLYGSVCVIFSVLTQPIYPLPFSMGMWMILAIISAGYLLLSGLVCIKLEKLRAERKAQRQAELDMYRQQEERRQRH</sequence>
<organism evidence="2 3">
    <name type="scientific">Candidatus Anaerobiospirillum pullistercoris</name>
    <dbReference type="NCBI Taxonomy" id="2838452"/>
    <lineage>
        <taxon>Bacteria</taxon>
        <taxon>Pseudomonadati</taxon>
        <taxon>Pseudomonadota</taxon>
        <taxon>Gammaproteobacteria</taxon>
        <taxon>Aeromonadales</taxon>
        <taxon>Succinivibrionaceae</taxon>
        <taxon>Anaerobiospirillum</taxon>
    </lineage>
</organism>
<keyword evidence="1" id="KW-1133">Transmembrane helix</keyword>
<keyword evidence="1" id="KW-0472">Membrane</keyword>
<dbReference type="AlphaFoldDB" id="A0A9D1WEV5"/>